<evidence type="ECO:0000313" key="5">
    <source>
        <dbReference type="EMBL" id="AZR74629.1"/>
    </source>
</evidence>
<dbReference type="InterPro" id="IPR018656">
    <property type="entry name" value="DUF2087"/>
</dbReference>
<dbReference type="AlphaFoldDB" id="A0A3Q9HS98"/>
<dbReference type="CDD" id="cd00090">
    <property type="entry name" value="HTH_ARSR"/>
    <property type="match status" value="1"/>
</dbReference>
<dbReference type="GO" id="GO:0003677">
    <property type="term" value="F:DNA binding"/>
    <property type="evidence" value="ECO:0007669"/>
    <property type="project" value="UniProtKB-KW"/>
</dbReference>
<dbReference type="RefSeq" id="WP_127017993.1">
    <property type="nucleotide sequence ID" value="NZ_CP016379.1"/>
</dbReference>
<sequence>MELKKLEDIFKVLGNESRLKILSLLLKKNYCGEELAQMLNLSSATISHHMKKLEDAGLVIARKEQYYTYYFVNDQILSELNLSEVLKTQGLRDEEVDKWHSEYQQKIIKDFFDSQGKLKSIPSQRKKREVILQKIVEAFEPNRRYSEQEVNLILARFHDDFCTLRRELIGYKLMERKDGHYWRVITEINRSKEEFTLEDLIRVMKAERDKLKPDEKVKKIASYHRIQNSPGIDAAINEMANELSKYGITTQIKCFKSDDRTFYQDYLAPGGWLAHKGQLRLKETGEVLADYEINPIQLIQRSCSTDGKEELEVYVVDDLEQVLKEKPDLTGKILLTDQNVHKIKDLVHDPLGARGIIFDGMRPVPGRNLEEMKDARQYTSFWWSGDEKRTFGFVISPALGKRLRDQIRAGKQVKVECEVEAQFLDQPLKVLHARIPGKTDENLLMVAHICHPYPSVNDNASGAGAAVEVMQFLNRMIQEKKIPRPDRGIELLLVPEFSGTFAFLDHYLETGNYLAGINLDMVGENQDKCGSTLQVVAPPISLPGLTGDLLYYILKQVTDEDKIRLKKVPFMGGSDHAILSDPTVGIPCPMLIQQPDRYYHTDQDTLDKLDPIILKDVTVATAIYLYYLANAHLAEVQEIMEIYKQGFLEMVKSQIEEVLQRAQEENLPNNVFAYCNRWVIKISDCYIQAIDYFKKYIKADEFNYFQKLNAEWQKSYQVERSKLMKEMNKALRELVKVKPELAKNMCQRNLSQLERKLTQLVPERKYWGFSTLTQKRHLVEKKRLIDLWRIIEKDNLDIPVLAQYWADGQRNLFEIMELVELETGQREVEFIYDFFRFLKDVGSIELHERRKNRRLDS</sequence>
<dbReference type="Gene3D" id="1.10.10.10">
    <property type="entry name" value="Winged helix-like DNA-binding domain superfamily/Winged helix DNA-binding domain"/>
    <property type="match status" value="1"/>
</dbReference>
<keyword evidence="2" id="KW-0238">DNA-binding</keyword>
<dbReference type="NCBIfam" id="NF033788">
    <property type="entry name" value="HTH_metalloreg"/>
    <property type="match status" value="1"/>
</dbReference>
<evidence type="ECO:0000259" key="4">
    <source>
        <dbReference type="PROSITE" id="PS50987"/>
    </source>
</evidence>
<dbReference type="InterPro" id="IPR036388">
    <property type="entry name" value="WH-like_DNA-bd_sf"/>
</dbReference>
<evidence type="ECO:0000256" key="1">
    <source>
        <dbReference type="ARBA" id="ARBA00023015"/>
    </source>
</evidence>
<dbReference type="Pfam" id="PF01022">
    <property type="entry name" value="HTH_5"/>
    <property type="match status" value="1"/>
</dbReference>
<organism evidence="5 6">
    <name type="scientific">Anoxybacter fermentans</name>
    <dbReference type="NCBI Taxonomy" id="1323375"/>
    <lineage>
        <taxon>Bacteria</taxon>
        <taxon>Bacillati</taxon>
        <taxon>Bacillota</taxon>
        <taxon>Clostridia</taxon>
        <taxon>Halanaerobiales</taxon>
        <taxon>Anoxybacter</taxon>
    </lineage>
</organism>
<dbReference type="InterPro" id="IPR001845">
    <property type="entry name" value="HTH_ArsR_DNA-bd_dom"/>
</dbReference>
<evidence type="ECO:0000313" key="6">
    <source>
        <dbReference type="Proteomes" id="UP000267250"/>
    </source>
</evidence>
<keyword evidence="6" id="KW-1185">Reference proteome</keyword>
<dbReference type="Pfam" id="PF09860">
    <property type="entry name" value="DUF2087"/>
    <property type="match status" value="1"/>
</dbReference>
<dbReference type="InterPro" id="IPR036390">
    <property type="entry name" value="WH_DNA-bd_sf"/>
</dbReference>
<dbReference type="PANTHER" id="PTHR33154">
    <property type="entry name" value="TRANSCRIPTIONAL REGULATOR, ARSR FAMILY"/>
    <property type="match status" value="1"/>
</dbReference>
<dbReference type="Gene3D" id="3.40.630.10">
    <property type="entry name" value="Zn peptidases"/>
    <property type="match status" value="1"/>
</dbReference>
<evidence type="ECO:0000256" key="3">
    <source>
        <dbReference type="ARBA" id="ARBA00023163"/>
    </source>
</evidence>
<dbReference type="KEGG" id="aft:BBF96_15350"/>
<name>A0A3Q9HS98_9FIRM</name>
<dbReference type="Proteomes" id="UP000267250">
    <property type="component" value="Chromosome"/>
</dbReference>
<reference evidence="5 6" key="1">
    <citation type="submission" date="2016-07" db="EMBL/GenBank/DDBJ databases">
        <title>Genome and transcriptome analysis of iron-reducing fermentative bacteria Anoxybacter fermentans.</title>
        <authorList>
            <person name="Zeng X."/>
            <person name="Shao Z."/>
        </authorList>
    </citation>
    <scope>NUCLEOTIDE SEQUENCE [LARGE SCALE GENOMIC DNA]</scope>
    <source>
        <strain evidence="5 6">DY22613</strain>
    </source>
</reference>
<dbReference type="PANTHER" id="PTHR33154:SF33">
    <property type="entry name" value="TRANSCRIPTIONAL REPRESSOR SDPR"/>
    <property type="match status" value="1"/>
</dbReference>
<dbReference type="PROSITE" id="PS50987">
    <property type="entry name" value="HTH_ARSR_2"/>
    <property type="match status" value="1"/>
</dbReference>
<dbReference type="InterPro" id="IPR051081">
    <property type="entry name" value="HTH_MetalResp_TranReg"/>
</dbReference>
<dbReference type="InterPro" id="IPR007484">
    <property type="entry name" value="Peptidase_M28"/>
</dbReference>
<dbReference type="SUPFAM" id="SSF53187">
    <property type="entry name" value="Zn-dependent exopeptidases"/>
    <property type="match status" value="1"/>
</dbReference>
<protein>
    <recommendedName>
        <fullName evidence="4">HTH arsR-type domain-containing protein</fullName>
    </recommendedName>
</protein>
<dbReference type="SUPFAM" id="SSF46785">
    <property type="entry name" value="Winged helix' DNA-binding domain"/>
    <property type="match status" value="1"/>
</dbReference>
<dbReference type="PRINTS" id="PR00778">
    <property type="entry name" value="HTHARSR"/>
</dbReference>
<dbReference type="Pfam" id="PF04389">
    <property type="entry name" value="Peptidase_M28"/>
    <property type="match status" value="1"/>
</dbReference>
<dbReference type="SMART" id="SM00418">
    <property type="entry name" value="HTH_ARSR"/>
    <property type="match status" value="1"/>
</dbReference>
<feature type="domain" description="HTH arsR-type" evidence="4">
    <location>
        <begin position="1"/>
        <end position="92"/>
    </location>
</feature>
<gene>
    <name evidence="5" type="ORF">BBF96_15350</name>
</gene>
<dbReference type="EMBL" id="CP016379">
    <property type="protein sequence ID" value="AZR74629.1"/>
    <property type="molecule type" value="Genomic_DNA"/>
</dbReference>
<evidence type="ECO:0000256" key="2">
    <source>
        <dbReference type="ARBA" id="ARBA00023125"/>
    </source>
</evidence>
<keyword evidence="3" id="KW-0804">Transcription</keyword>
<dbReference type="GO" id="GO:0003700">
    <property type="term" value="F:DNA-binding transcription factor activity"/>
    <property type="evidence" value="ECO:0007669"/>
    <property type="project" value="InterPro"/>
</dbReference>
<proteinExistence type="predicted"/>
<dbReference type="InterPro" id="IPR011991">
    <property type="entry name" value="ArsR-like_HTH"/>
</dbReference>
<keyword evidence="1" id="KW-0805">Transcription regulation</keyword>
<dbReference type="OrthoDB" id="345880at2"/>
<accession>A0A3Q9HS98</accession>